<evidence type="ECO:0000256" key="1">
    <source>
        <dbReference type="SAM" id="MobiDB-lite"/>
    </source>
</evidence>
<proteinExistence type="predicted"/>
<gene>
    <name evidence="2" type="ORF">BC936DRAFT_148593</name>
</gene>
<feature type="region of interest" description="Disordered" evidence="1">
    <location>
        <begin position="1"/>
        <end position="21"/>
    </location>
</feature>
<feature type="non-terminal residue" evidence="2">
    <location>
        <position position="1"/>
    </location>
</feature>
<protein>
    <submittedName>
        <fullName evidence="2">Uncharacterized protein</fullName>
    </submittedName>
</protein>
<sequence>HPSIPSIHPSHPSIHPSHPSIHPSHPSILFIPSISRLGRHTTFATMKILSSKIQKKLNFPGFWTGNPKSWGEFCNWMASYKEINPNAMPDDSLSALESDLKRLRHFWKAENDVMKILHAFGRSLKVSLFLI</sequence>
<organism evidence="2 3">
    <name type="scientific">Jimgerdemannia flammicorona</name>
    <dbReference type="NCBI Taxonomy" id="994334"/>
    <lineage>
        <taxon>Eukaryota</taxon>
        <taxon>Fungi</taxon>
        <taxon>Fungi incertae sedis</taxon>
        <taxon>Mucoromycota</taxon>
        <taxon>Mucoromycotina</taxon>
        <taxon>Endogonomycetes</taxon>
        <taxon>Endogonales</taxon>
        <taxon>Endogonaceae</taxon>
        <taxon>Jimgerdemannia</taxon>
    </lineage>
</organism>
<reference evidence="2 3" key="1">
    <citation type="journal article" date="2018" name="New Phytol.">
        <title>Phylogenomics of Endogonaceae and evolution of mycorrhizas within Mucoromycota.</title>
        <authorList>
            <person name="Chang Y."/>
            <person name="Desiro A."/>
            <person name="Na H."/>
            <person name="Sandor L."/>
            <person name="Lipzen A."/>
            <person name="Clum A."/>
            <person name="Barry K."/>
            <person name="Grigoriev I.V."/>
            <person name="Martin F.M."/>
            <person name="Stajich J.E."/>
            <person name="Smith M.E."/>
            <person name="Bonito G."/>
            <person name="Spatafora J.W."/>
        </authorList>
    </citation>
    <scope>NUCLEOTIDE SEQUENCE [LARGE SCALE GENOMIC DNA]</scope>
    <source>
        <strain evidence="2 3">GMNB39</strain>
    </source>
</reference>
<comment type="caution">
    <text evidence="2">The sequence shown here is derived from an EMBL/GenBank/DDBJ whole genome shotgun (WGS) entry which is preliminary data.</text>
</comment>
<dbReference type="Proteomes" id="UP000268093">
    <property type="component" value="Unassembled WGS sequence"/>
</dbReference>
<evidence type="ECO:0000313" key="2">
    <source>
        <dbReference type="EMBL" id="RUP45115.1"/>
    </source>
</evidence>
<evidence type="ECO:0000313" key="3">
    <source>
        <dbReference type="Proteomes" id="UP000268093"/>
    </source>
</evidence>
<name>A0A433D2Q6_9FUNG</name>
<keyword evidence="3" id="KW-1185">Reference proteome</keyword>
<dbReference type="AlphaFoldDB" id="A0A433D2Q6"/>
<accession>A0A433D2Q6</accession>
<dbReference type="EMBL" id="RBNI01007788">
    <property type="protein sequence ID" value="RUP45115.1"/>
    <property type="molecule type" value="Genomic_DNA"/>
</dbReference>